<sequence length="145" mass="16648">MKPTTFGFSKFVAWSGTMLFSGLLVFILYIGISFLNTTEEWLYLCVPLILILASLIAFVKWCFIPMLQGRITLELDEEKLQHYLSGTTIYWKDVVEISKDYGRYYSAITFAMVDGTDDLNISTKWIDGSTASICNKMQEYFARTL</sequence>
<protein>
    <submittedName>
        <fullName evidence="1">Uncharacterized protein</fullName>
    </submittedName>
</protein>
<dbReference type="EMBL" id="AP017313">
    <property type="protein sequence ID" value="BAU53799.1"/>
    <property type="molecule type" value="Genomic_DNA"/>
</dbReference>
<dbReference type="OrthoDB" id="792530at2"/>
<reference evidence="1 2" key="1">
    <citation type="submission" date="2015-12" db="EMBL/GenBank/DDBJ databases">
        <title>Genome sequence of Mucilaginibacter gotjawali.</title>
        <authorList>
            <person name="Lee J.S."/>
            <person name="Lee K.C."/>
            <person name="Kim K.K."/>
            <person name="Lee B.W."/>
        </authorList>
    </citation>
    <scope>NUCLEOTIDE SEQUENCE [LARGE SCALE GENOMIC DNA]</scope>
    <source>
        <strain evidence="1 2">SA3-7</strain>
    </source>
</reference>
<dbReference type="KEGG" id="mgot:MgSA37_01970"/>
<evidence type="ECO:0000313" key="2">
    <source>
        <dbReference type="Proteomes" id="UP000218263"/>
    </source>
</evidence>
<accession>A0A0X8X575</accession>
<dbReference type="AlphaFoldDB" id="A0A0X8X575"/>
<proteinExistence type="predicted"/>
<name>A0A0X8X575_9SPHI</name>
<gene>
    <name evidence="1" type="ORF">MgSA37_01970</name>
</gene>
<dbReference type="Proteomes" id="UP000218263">
    <property type="component" value="Chromosome"/>
</dbReference>
<organism evidence="1 2">
    <name type="scientific">Mucilaginibacter gotjawali</name>
    <dbReference type="NCBI Taxonomy" id="1550579"/>
    <lineage>
        <taxon>Bacteria</taxon>
        <taxon>Pseudomonadati</taxon>
        <taxon>Bacteroidota</taxon>
        <taxon>Sphingobacteriia</taxon>
        <taxon>Sphingobacteriales</taxon>
        <taxon>Sphingobacteriaceae</taxon>
        <taxon>Mucilaginibacter</taxon>
    </lineage>
</organism>
<evidence type="ECO:0000313" key="1">
    <source>
        <dbReference type="EMBL" id="BAU53799.1"/>
    </source>
</evidence>
<keyword evidence="2" id="KW-1185">Reference proteome</keyword>
<dbReference type="RefSeq" id="WP_096351498.1">
    <property type="nucleotide sequence ID" value="NZ_AP017313.1"/>
</dbReference>